<dbReference type="InterPro" id="IPR051244">
    <property type="entry name" value="TCAF"/>
</dbReference>
<reference evidence="3" key="1">
    <citation type="submission" date="2022-06" db="EMBL/GenBank/DDBJ databases">
        <title>Solitalea sp. MAHUQ-68 isolated from rhizospheric soil.</title>
        <authorList>
            <person name="Huq M.A."/>
        </authorList>
    </citation>
    <scope>NUCLEOTIDE SEQUENCE</scope>
    <source>
        <strain evidence="3">MAHUQ-68</strain>
    </source>
</reference>
<dbReference type="Gene3D" id="3.40.390.80">
    <property type="entry name" value="Peptidase M60, enhancin-like domain 2"/>
    <property type="match status" value="1"/>
</dbReference>
<dbReference type="PROSITE" id="PS51257">
    <property type="entry name" value="PROKAR_LIPOPROTEIN"/>
    <property type="match status" value="1"/>
</dbReference>
<evidence type="ECO:0000313" key="3">
    <source>
        <dbReference type="EMBL" id="MCO4294734.1"/>
    </source>
</evidence>
<dbReference type="EMBL" id="JAMWYS010000061">
    <property type="protein sequence ID" value="MCO4294734.1"/>
    <property type="molecule type" value="Genomic_DNA"/>
</dbReference>
<dbReference type="SMART" id="SM01276">
    <property type="entry name" value="M60-like"/>
    <property type="match status" value="1"/>
</dbReference>
<feature type="domain" description="Peptidase M60" evidence="2">
    <location>
        <begin position="76"/>
        <end position="399"/>
    </location>
</feature>
<dbReference type="Proteomes" id="UP001155182">
    <property type="component" value="Unassembled WGS sequence"/>
</dbReference>
<gene>
    <name evidence="3" type="ORF">NF867_17865</name>
</gene>
<dbReference type="PROSITE" id="PS51723">
    <property type="entry name" value="PEPTIDASE_M60"/>
    <property type="match status" value="1"/>
</dbReference>
<protein>
    <submittedName>
        <fullName evidence="3">M60 family metallopeptidase</fullName>
    </submittedName>
</protein>
<feature type="chain" id="PRO_5040918980" evidence="1">
    <location>
        <begin position="24"/>
        <end position="480"/>
    </location>
</feature>
<evidence type="ECO:0000259" key="2">
    <source>
        <dbReference type="PROSITE" id="PS51723"/>
    </source>
</evidence>
<organism evidence="3 4">
    <name type="scientific">Solitalea agri</name>
    <dbReference type="NCBI Taxonomy" id="2953739"/>
    <lineage>
        <taxon>Bacteria</taxon>
        <taxon>Pseudomonadati</taxon>
        <taxon>Bacteroidota</taxon>
        <taxon>Sphingobacteriia</taxon>
        <taxon>Sphingobacteriales</taxon>
        <taxon>Sphingobacteriaceae</taxon>
        <taxon>Solitalea</taxon>
    </lineage>
</organism>
<dbReference type="RefSeq" id="WP_252589766.1">
    <property type="nucleotide sequence ID" value="NZ_JAMWYS010000061.1"/>
</dbReference>
<accession>A0A9X2F4P7</accession>
<dbReference type="AlphaFoldDB" id="A0A9X2F4P7"/>
<keyword evidence="1" id="KW-0732">Signal</keyword>
<dbReference type="Pfam" id="PF17291">
    <property type="entry name" value="M60-like_N"/>
    <property type="match status" value="1"/>
</dbReference>
<dbReference type="Gene3D" id="1.10.390.30">
    <property type="entry name" value="Peptidase M60, enhancin-like domain 3"/>
    <property type="match status" value="1"/>
</dbReference>
<dbReference type="PANTHER" id="PTHR15730">
    <property type="entry name" value="EXPERIMENTAL AUTOIMMUNE PROSTATITIS ANTIGEN 2-RELATED"/>
    <property type="match status" value="1"/>
</dbReference>
<name>A0A9X2F4P7_9SPHI</name>
<evidence type="ECO:0000256" key="1">
    <source>
        <dbReference type="SAM" id="SignalP"/>
    </source>
</evidence>
<dbReference type="InterPro" id="IPR035423">
    <property type="entry name" value="M60-like_N"/>
</dbReference>
<sequence length="480" mass="54235">MSFKHTFGYLAFLLILSVSSCSDNEIKPNDPTVKPNPDPGSNVTFVGFKVDSVLTVSEIVSAEKERVRLGITFPHTDFEPTGFYLPANGTLKIKVEQVAGNRLPKLMIGTYSRYLSLNTGATTGVPEIQLVAGENTIKDTKGQGGLLYFRYANYSPSAKAKVSFISGFKPVPFYVKGKTKKSEWLSMLAQLNDVPDVQLVGDKVFIVSSFTKALQYKDEDQDAVLNKIDEMAHQENVISGLDNSSYEHQESSLRIMMTEHDDPNAFMYAWYFRTAYTKSEMDKILTLKGIGTNGWGPWHEFGHMHQQSAWTWGALGEVTVNIYSLAVQRSFTPTANRLRDEKSWDAAVTYLKLPDEDKDFNGSTDGKDAAGHDIYRYKSPVTDVFVRLCMFQQLQIAFGDQFYISLHKYTRSYPPVINNDDDKMKYFMTRACKITDRDLSDFFKKWGLRLSSQTLTDEAYKAISDLQLAKPDRDLTLLTD</sequence>
<dbReference type="Pfam" id="PF13402">
    <property type="entry name" value="Peptidase_M60"/>
    <property type="match status" value="1"/>
</dbReference>
<dbReference type="InterPro" id="IPR042279">
    <property type="entry name" value="Pep_M60_3"/>
</dbReference>
<keyword evidence="4" id="KW-1185">Reference proteome</keyword>
<dbReference type="Gene3D" id="2.60.120.1250">
    <property type="entry name" value="Peptidase M60, enhancin-like domain 1"/>
    <property type="match status" value="1"/>
</dbReference>
<proteinExistence type="predicted"/>
<evidence type="ECO:0000313" key="4">
    <source>
        <dbReference type="Proteomes" id="UP001155182"/>
    </source>
</evidence>
<dbReference type="InterPro" id="IPR031161">
    <property type="entry name" value="Peptidase_M60_dom"/>
</dbReference>
<feature type="signal peptide" evidence="1">
    <location>
        <begin position="1"/>
        <end position="23"/>
    </location>
</feature>
<comment type="caution">
    <text evidence="3">The sequence shown here is derived from an EMBL/GenBank/DDBJ whole genome shotgun (WGS) entry which is preliminary data.</text>
</comment>
<dbReference type="PANTHER" id="PTHR15730:SF5">
    <property type="entry name" value="SI:CH211-210B2.2-RELATED"/>
    <property type="match status" value="1"/>
</dbReference>